<keyword evidence="2" id="KW-1185">Reference proteome</keyword>
<dbReference type="RefSeq" id="WP_260978252.1">
    <property type="nucleotide sequence ID" value="NZ_JAODBU010000002.1"/>
</dbReference>
<evidence type="ECO:0000313" key="2">
    <source>
        <dbReference type="Proteomes" id="UP001431199"/>
    </source>
</evidence>
<proteinExistence type="predicted"/>
<sequence>MNNTENLKNVEEIVKILNEKIPQFKCTYETEPELVIVASREGFEKIKYKLVNCEKKDISNSDRIANEIAIIILLDAVKQKKKGDKEFLAPIIKRSAILDDELPKLLAKYFKAE</sequence>
<dbReference type="EMBL" id="JAODBU010000002">
    <property type="protein sequence ID" value="MCT7397816.1"/>
    <property type="molecule type" value="Genomic_DNA"/>
</dbReference>
<gene>
    <name evidence="1" type="ORF">N5B56_01775</name>
</gene>
<reference evidence="1" key="1">
    <citation type="submission" date="2022-09" db="EMBL/GenBank/DDBJ databases">
        <title>Eubacterium sp. LFL-14 isolated from human feces.</title>
        <authorList>
            <person name="Liu F."/>
        </authorList>
    </citation>
    <scope>NUCLEOTIDE SEQUENCE</scope>
    <source>
        <strain evidence="1">LFL-14</strain>
    </source>
</reference>
<comment type="caution">
    <text evidence="1">The sequence shown here is derived from an EMBL/GenBank/DDBJ whole genome shotgun (WGS) entry which is preliminary data.</text>
</comment>
<dbReference type="Proteomes" id="UP001431199">
    <property type="component" value="Unassembled WGS sequence"/>
</dbReference>
<organism evidence="1 2">
    <name type="scientific">Eubacterium album</name>
    <dbReference type="NCBI Taxonomy" id="2978477"/>
    <lineage>
        <taxon>Bacteria</taxon>
        <taxon>Bacillati</taxon>
        <taxon>Bacillota</taxon>
        <taxon>Clostridia</taxon>
        <taxon>Eubacteriales</taxon>
        <taxon>Eubacteriaceae</taxon>
        <taxon>Eubacterium</taxon>
    </lineage>
</organism>
<protein>
    <submittedName>
        <fullName evidence="1">Uncharacterized protein</fullName>
    </submittedName>
</protein>
<name>A0ABT2LYV3_9FIRM</name>
<evidence type="ECO:0000313" key="1">
    <source>
        <dbReference type="EMBL" id="MCT7397816.1"/>
    </source>
</evidence>
<accession>A0ABT2LYV3</accession>